<keyword evidence="1" id="KW-0614">Plasmid</keyword>
<organism evidence="1 2">
    <name type="scientific">Sinorhizobium mexicanum</name>
    <dbReference type="NCBI Taxonomy" id="375549"/>
    <lineage>
        <taxon>Bacteria</taxon>
        <taxon>Pseudomonadati</taxon>
        <taxon>Pseudomonadota</taxon>
        <taxon>Alphaproteobacteria</taxon>
        <taxon>Hyphomicrobiales</taxon>
        <taxon>Rhizobiaceae</taxon>
        <taxon>Sinorhizobium/Ensifer group</taxon>
        <taxon>Sinorhizobium</taxon>
    </lineage>
</organism>
<geneLocation type="plasmid" evidence="2">
    <name>pemeittgr7c</name>
</geneLocation>
<proteinExistence type="predicted"/>
<dbReference type="EMBL" id="CP041241">
    <property type="protein sequence ID" value="QLL65129.1"/>
    <property type="molecule type" value="Genomic_DNA"/>
</dbReference>
<dbReference type="RefSeq" id="WP_180943593.1">
    <property type="nucleotide sequence ID" value="NZ_CP041241.1"/>
</dbReference>
<evidence type="ECO:0000313" key="2">
    <source>
        <dbReference type="Proteomes" id="UP000510721"/>
    </source>
</evidence>
<gene>
    <name evidence="1" type="ORF">FKV68_27615</name>
</gene>
<keyword evidence="2" id="KW-1185">Reference proteome</keyword>
<dbReference type="KEGG" id="emx:FKV68_27615"/>
<accession>A0A859R0H1</accession>
<dbReference type="Proteomes" id="UP000510721">
    <property type="component" value="Plasmid pEmeITTGR7c"/>
</dbReference>
<dbReference type="AlphaFoldDB" id="A0A859R0H1"/>
<reference evidence="1 2" key="1">
    <citation type="submission" date="2019-06" db="EMBL/GenBank/DDBJ databases">
        <title>Complete genome sequence of Ensifer mexicanus ITTG R7 isolated from nodules of Acacia angustissima (Mill.) Kuntze.</title>
        <authorList>
            <person name="Rincon-Rosales R."/>
            <person name="Rogel M.A."/>
            <person name="Guerrero G."/>
            <person name="Rincon-Molina C.I."/>
            <person name="Lopez-Lopez A."/>
            <person name="Martinez-Romero E."/>
        </authorList>
    </citation>
    <scope>NUCLEOTIDE SEQUENCE [LARGE SCALE GENOMIC DNA]</scope>
    <source>
        <strain evidence="1 2">ITTG R7</strain>
        <plasmid evidence="2">pemeittgr7c</plasmid>
    </source>
</reference>
<sequence length="59" mass="6351">MAKPIVFDGPEEMGSYVAAQILTGIDRAARDGKRYLLGCPTGPTPFGHSLPSTRCRRMG</sequence>
<evidence type="ECO:0000313" key="1">
    <source>
        <dbReference type="EMBL" id="QLL65129.1"/>
    </source>
</evidence>
<name>A0A859R0H1_9HYPH</name>
<protein>
    <submittedName>
        <fullName evidence="1">Uncharacterized protein</fullName>
    </submittedName>
</protein>